<accession>A0A0D8X6R9</accession>
<organism evidence="1 2">
    <name type="scientific">Dictyocaulus viviparus</name>
    <name type="common">Bovine lungworm</name>
    <dbReference type="NCBI Taxonomy" id="29172"/>
    <lineage>
        <taxon>Eukaryota</taxon>
        <taxon>Metazoa</taxon>
        <taxon>Ecdysozoa</taxon>
        <taxon>Nematoda</taxon>
        <taxon>Chromadorea</taxon>
        <taxon>Rhabditida</taxon>
        <taxon>Rhabditina</taxon>
        <taxon>Rhabditomorpha</taxon>
        <taxon>Strongyloidea</taxon>
        <taxon>Metastrongylidae</taxon>
        <taxon>Dictyocaulus</taxon>
    </lineage>
</organism>
<protein>
    <submittedName>
        <fullName evidence="1">Uncharacterized protein</fullName>
    </submittedName>
</protein>
<dbReference type="AlphaFoldDB" id="A0A0D8X6R9"/>
<reference evidence="1 2" key="1">
    <citation type="submission" date="2013-11" db="EMBL/GenBank/DDBJ databases">
        <title>Draft genome of the bovine lungworm Dictyocaulus viviparus.</title>
        <authorList>
            <person name="Mitreva M."/>
        </authorList>
    </citation>
    <scope>NUCLEOTIDE SEQUENCE [LARGE SCALE GENOMIC DNA]</scope>
    <source>
        <strain evidence="1 2">HannoverDv2000</strain>
    </source>
</reference>
<dbReference type="EMBL" id="KN717497">
    <property type="protein sequence ID" value="KJH40230.1"/>
    <property type="molecule type" value="Genomic_DNA"/>
</dbReference>
<evidence type="ECO:0000313" key="2">
    <source>
        <dbReference type="Proteomes" id="UP000053766"/>
    </source>
</evidence>
<dbReference type="Proteomes" id="UP000053766">
    <property type="component" value="Unassembled WGS sequence"/>
</dbReference>
<proteinExistence type="predicted"/>
<reference evidence="2" key="2">
    <citation type="journal article" date="2016" name="Sci. Rep.">
        <title>Dictyocaulus viviparus genome, variome and transcriptome elucidate lungworm biology and support future intervention.</title>
        <authorList>
            <person name="McNulty S.N."/>
            <person name="Strube C."/>
            <person name="Rosa B.A."/>
            <person name="Martin J.C."/>
            <person name="Tyagi R."/>
            <person name="Choi Y.J."/>
            <person name="Wang Q."/>
            <person name="Hallsworth Pepin K."/>
            <person name="Zhang X."/>
            <person name="Ozersky P."/>
            <person name="Wilson R.K."/>
            <person name="Sternberg P.W."/>
            <person name="Gasser R.B."/>
            <person name="Mitreva M."/>
        </authorList>
    </citation>
    <scope>NUCLEOTIDE SEQUENCE [LARGE SCALE GENOMIC DNA]</scope>
    <source>
        <strain evidence="2">HannoverDv2000</strain>
    </source>
</reference>
<gene>
    <name evidence="1" type="ORF">DICVIV_13830</name>
</gene>
<sequence>MKPPLWKERQPTGVCLQACIWKERVSFYNGRRPDLLRGPKLRVTVAWPMKEQAAALCQTCLGALLWSAPVFPFMYILVSKPGIEGRTQGIFPQDPRMFQTVLGSLAVARSHIMLYLLLTVKTLLELDMIFLNAGDSGFIPGSGRFPGEGKGNPLHIMCDLATASEPRTVWNILGSCGKIPCVRPSIPGLETKMYMKGNTGADQSNAPKHV</sequence>
<keyword evidence="2" id="KW-1185">Reference proteome</keyword>
<evidence type="ECO:0000313" key="1">
    <source>
        <dbReference type="EMBL" id="KJH40230.1"/>
    </source>
</evidence>
<name>A0A0D8X6R9_DICVI</name>